<keyword evidence="7" id="KW-1185">Reference proteome</keyword>
<evidence type="ECO:0000313" key="7">
    <source>
        <dbReference type="Proteomes" id="UP000199541"/>
    </source>
</evidence>
<accession>A0A1H2QR65</accession>
<keyword evidence="3 4" id="KW-0732">Signal</keyword>
<dbReference type="PANTHER" id="PTHR30290:SF64">
    <property type="entry name" value="ABC TRANSPORTER PERIPLASMIC BINDING PROTEIN"/>
    <property type="match status" value="1"/>
</dbReference>
<evidence type="ECO:0000259" key="5">
    <source>
        <dbReference type="Pfam" id="PF00496"/>
    </source>
</evidence>
<dbReference type="InterPro" id="IPR039424">
    <property type="entry name" value="SBP_5"/>
</dbReference>
<dbReference type="SUPFAM" id="SSF53850">
    <property type="entry name" value="Periplasmic binding protein-like II"/>
    <property type="match status" value="1"/>
</dbReference>
<dbReference type="InterPro" id="IPR006311">
    <property type="entry name" value="TAT_signal"/>
</dbReference>
<proteinExistence type="inferred from homology"/>
<name>A0A1H2QR65_9RHOB</name>
<dbReference type="Proteomes" id="UP000199541">
    <property type="component" value="Unassembled WGS sequence"/>
</dbReference>
<dbReference type="Pfam" id="PF00496">
    <property type="entry name" value="SBP_bac_5"/>
    <property type="match status" value="1"/>
</dbReference>
<dbReference type="InterPro" id="IPR030678">
    <property type="entry name" value="Peptide/Ni-bd"/>
</dbReference>
<dbReference type="PANTHER" id="PTHR30290">
    <property type="entry name" value="PERIPLASMIC BINDING COMPONENT OF ABC TRANSPORTER"/>
    <property type="match status" value="1"/>
</dbReference>
<reference evidence="6 7" key="1">
    <citation type="submission" date="2016-10" db="EMBL/GenBank/DDBJ databases">
        <authorList>
            <person name="Varghese N."/>
            <person name="Submissions S."/>
        </authorList>
    </citation>
    <scope>NUCLEOTIDE SEQUENCE [LARGE SCALE GENOMIC DNA]</scope>
    <source>
        <strain evidence="6 7">DSM 24802</strain>
    </source>
</reference>
<sequence length="656" mass="72902">MTTTPAATQNAAFGPGPHRRAAFGAAGLLAGLMLAGAAVAQSAPTPSASAPSAQPAAPAADQAAAEVITSYGISTFGPLKYAKGFKHLDYVNPDAPKGGEISEWAFGGFDSMNPYSVMGRSGALSSIFYESLMTKTDDEVGAAYCLLCETIEYPKNRAWVIFTLRPDVTFSDGTKLTAEDVKFSYEEFLRHGLPSFRAVLGSQVESAQVLGPLKIKFTFKKGIPTRDLPQTVGSLPIFEKAEFVRDHRSLDKSGLKPFVGTGPYVLDTMKTGQELVYKRNPKYWGWNNPLNVGRWNFDKIRIEYYADYNAAFEGFKGGSYTFRNEALSKLWATGYNFPAVEKGYVKKVSLPNGNIASGQSFVFNLRRPKFDDIRVREALALMFNFDWSNKTLFYGLYHRINSFWQNSDLQAKGKPSPAELKLLDPVAKYLPTGVLTEDAVMAPTSGPRQLDRRNLRKASVLLDEAGWKVGKNGMRQNAKGVPLRIEILNDSPSFDRILVPYVENLRRLGVEARLTRIDNAQMADRERTYDFDIVTAQFSMGYTPGASLRQYFGSQSADSSIFNLMGLKNKGIDQLIDDVTEAKSQDQLDTAVHALDRALRAIRFWIPQWYNPNYNVAYYDIFDHPKTLPRYALGELDLWWYDAKKAAALKAAGVLN</sequence>
<feature type="chain" id="PRO_5045473400" evidence="4">
    <location>
        <begin position="41"/>
        <end position="656"/>
    </location>
</feature>
<comment type="similarity">
    <text evidence="2">Belongs to the bacterial solute-binding protein 5 family.</text>
</comment>
<protein>
    <submittedName>
        <fullName evidence="6">Microcin C transport system substrate-binding protein</fullName>
    </submittedName>
</protein>
<gene>
    <name evidence="6" type="ORF">SAMN05444006_101244</name>
</gene>
<comment type="subcellular location">
    <subcellularLocation>
        <location evidence="1">Periplasm</location>
    </subcellularLocation>
</comment>
<dbReference type="PIRSF" id="PIRSF002741">
    <property type="entry name" value="MppA"/>
    <property type="match status" value="1"/>
</dbReference>
<dbReference type="PROSITE" id="PS51318">
    <property type="entry name" value="TAT"/>
    <property type="match status" value="1"/>
</dbReference>
<comment type="caution">
    <text evidence="6">The sequence shown here is derived from an EMBL/GenBank/DDBJ whole genome shotgun (WGS) entry which is preliminary data.</text>
</comment>
<evidence type="ECO:0000256" key="3">
    <source>
        <dbReference type="ARBA" id="ARBA00022729"/>
    </source>
</evidence>
<dbReference type="Gene3D" id="3.10.105.10">
    <property type="entry name" value="Dipeptide-binding Protein, Domain 3"/>
    <property type="match status" value="1"/>
</dbReference>
<dbReference type="CDD" id="cd08497">
    <property type="entry name" value="MbnE-like"/>
    <property type="match status" value="1"/>
</dbReference>
<dbReference type="EMBL" id="FNOB01000001">
    <property type="protein sequence ID" value="SDW08939.1"/>
    <property type="molecule type" value="Genomic_DNA"/>
</dbReference>
<feature type="domain" description="Solute-binding protein family 5" evidence="5">
    <location>
        <begin position="156"/>
        <end position="557"/>
    </location>
</feature>
<evidence type="ECO:0000256" key="2">
    <source>
        <dbReference type="ARBA" id="ARBA00005695"/>
    </source>
</evidence>
<dbReference type="InterPro" id="IPR000914">
    <property type="entry name" value="SBP_5_dom"/>
</dbReference>
<feature type="signal peptide" evidence="4">
    <location>
        <begin position="1"/>
        <end position="40"/>
    </location>
</feature>
<evidence type="ECO:0000313" key="6">
    <source>
        <dbReference type="EMBL" id="SDW08939.1"/>
    </source>
</evidence>
<evidence type="ECO:0000256" key="1">
    <source>
        <dbReference type="ARBA" id="ARBA00004418"/>
    </source>
</evidence>
<dbReference type="Gene3D" id="3.40.190.10">
    <property type="entry name" value="Periplasmic binding protein-like II"/>
    <property type="match status" value="1"/>
</dbReference>
<organism evidence="6 7">
    <name type="scientific">Allgaiera indica</name>
    <dbReference type="NCBI Taxonomy" id="765699"/>
    <lineage>
        <taxon>Bacteria</taxon>
        <taxon>Pseudomonadati</taxon>
        <taxon>Pseudomonadota</taxon>
        <taxon>Alphaproteobacteria</taxon>
        <taxon>Rhodobacterales</taxon>
        <taxon>Paracoccaceae</taxon>
        <taxon>Allgaiera</taxon>
    </lineage>
</organism>
<evidence type="ECO:0000256" key="4">
    <source>
        <dbReference type="SAM" id="SignalP"/>
    </source>
</evidence>